<dbReference type="PANTHER" id="PTHR30408">
    <property type="entry name" value="TYPE-1 RESTRICTION ENZYME ECOKI SPECIFICITY PROTEIN"/>
    <property type="match status" value="1"/>
</dbReference>
<dbReference type="Gene3D" id="3.90.220.20">
    <property type="entry name" value="DNA methylase specificity domains"/>
    <property type="match status" value="2"/>
</dbReference>
<evidence type="ECO:0000313" key="5">
    <source>
        <dbReference type="EMBL" id="MQP83080.1"/>
    </source>
</evidence>
<dbReference type="GO" id="GO:0009307">
    <property type="term" value="P:DNA restriction-modification system"/>
    <property type="evidence" value="ECO:0007669"/>
    <property type="project" value="UniProtKB-KW"/>
</dbReference>
<dbReference type="CDD" id="cd17246">
    <property type="entry name" value="RMtype1_S_SonII-TRD2-CR2_like"/>
    <property type="match status" value="1"/>
</dbReference>
<comment type="similarity">
    <text evidence="1">Belongs to the type-I restriction system S methylase family.</text>
</comment>
<comment type="caution">
    <text evidence="5">The sequence shown here is derived from an EMBL/GenBank/DDBJ whole genome shotgun (WGS) entry which is preliminary data.</text>
</comment>
<dbReference type="PANTHER" id="PTHR30408:SF12">
    <property type="entry name" value="TYPE I RESTRICTION ENZYME MJAVIII SPECIFICITY SUBUNIT"/>
    <property type="match status" value="1"/>
</dbReference>
<evidence type="ECO:0000313" key="6">
    <source>
        <dbReference type="Proteomes" id="UP000436302"/>
    </source>
</evidence>
<evidence type="ECO:0000256" key="3">
    <source>
        <dbReference type="ARBA" id="ARBA00023125"/>
    </source>
</evidence>
<dbReference type="GO" id="GO:0004519">
    <property type="term" value="F:endonuclease activity"/>
    <property type="evidence" value="ECO:0007669"/>
    <property type="project" value="UniProtKB-KW"/>
</dbReference>
<evidence type="ECO:0000259" key="4">
    <source>
        <dbReference type="Pfam" id="PF01420"/>
    </source>
</evidence>
<proteinExistence type="inferred from homology"/>
<dbReference type="AlphaFoldDB" id="A0A6I1UDK7"/>
<evidence type="ECO:0000256" key="1">
    <source>
        <dbReference type="ARBA" id="ARBA00010923"/>
    </source>
</evidence>
<accession>A0A6I1UDK7</accession>
<dbReference type="Proteomes" id="UP000436302">
    <property type="component" value="Unassembled WGS sequence"/>
</dbReference>
<dbReference type="Pfam" id="PF01420">
    <property type="entry name" value="Methylase_S"/>
    <property type="match status" value="2"/>
</dbReference>
<gene>
    <name evidence="5" type="ORF">GEZ78_05675</name>
</gene>
<dbReference type="SUPFAM" id="SSF116734">
    <property type="entry name" value="DNA methylase specificity domain"/>
    <property type="match status" value="2"/>
</dbReference>
<organism evidence="5 6">
    <name type="scientific">Streptococcus mitis</name>
    <dbReference type="NCBI Taxonomy" id="28037"/>
    <lineage>
        <taxon>Bacteria</taxon>
        <taxon>Bacillati</taxon>
        <taxon>Bacillota</taxon>
        <taxon>Bacilli</taxon>
        <taxon>Lactobacillales</taxon>
        <taxon>Streptococcaceae</taxon>
        <taxon>Streptococcus</taxon>
        <taxon>Streptococcus mitis group</taxon>
    </lineage>
</organism>
<dbReference type="InterPro" id="IPR000055">
    <property type="entry name" value="Restrct_endonuc_typeI_TRD"/>
</dbReference>
<feature type="domain" description="Type I restriction modification DNA specificity" evidence="4">
    <location>
        <begin position="40"/>
        <end position="198"/>
    </location>
</feature>
<keyword evidence="5" id="KW-0378">Hydrolase</keyword>
<keyword evidence="5" id="KW-0255">Endonuclease</keyword>
<reference evidence="5 6" key="1">
    <citation type="submission" date="2019-10" db="EMBL/GenBank/DDBJ databases">
        <title>Streptococcus mitis of the oral and urogenital tracts.</title>
        <authorList>
            <person name="Price T."/>
            <person name="Mores C.R."/>
            <person name="Putonti C."/>
            <person name="Wolfe A.J."/>
        </authorList>
    </citation>
    <scope>NUCLEOTIDE SEQUENCE [LARGE SCALE GENOMIC DNA]</scope>
    <source>
        <strain evidence="5 6">SM39</strain>
    </source>
</reference>
<sequence length="424" mass="48060">MGIWINKRYAPTLICGAFSLVRGSVVILKKGRYRYNGFYENWKSVKLGNFVDVNPKSFLPRKFKYVDLESVVGTKLISFREEIRESAPSRAQRVAQKGDVFFQTVRPYQKNNYLFDLNEDNYVFSTGYAQLRPKVDSAFLLARLQEEGFVNKVIERCTGTSYPAINSKDLSRISITIPEHFEEQSAIGTLFRTLDDLLASYKDNLTNYQSLKATMLSKMFPKAGQTVPEIRLDGFEGEWELIKLGEVCDLITKGTTAKSQSEQGKVNFIKVENLKDNEIYSVVKISEEEHLGSLKRSILFEGDILFSIAGTLGRTAIVRNNVLPANTNQALAIIRGYKLDAYFLLVVLSGEVVKDYIRKNPTVGAQPNLSLEQVSSLKIQAPSIEEQRAIGLYFSNLDNLINSYQEKISQLETLKKKLLQDMFI</sequence>
<dbReference type="GO" id="GO:0003677">
    <property type="term" value="F:DNA binding"/>
    <property type="evidence" value="ECO:0007669"/>
    <property type="project" value="UniProtKB-KW"/>
</dbReference>
<name>A0A6I1UDK7_STRMT</name>
<protein>
    <submittedName>
        <fullName evidence="5">Restriction endonuclease subunit S</fullName>
    </submittedName>
</protein>
<keyword evidence="2" id="KW-0680">Restriction system</keyword>
<feature type="domain" description="Type I restriction modification DNA specificity" evidence="4">
    <location>
        <begin position="238"/>
        <end position="412"/>
    </location>
</feature>
<evidence type="ECO:0000256" key="2">
    <source>
        <dbReference type="ARBA" id="ARBA00022747"/>
    </source>
</evidence>
<dbReference type="InterPro" id="IPR044946">
    <property type="entry name" value="Restrct_endonuc_typeI_TRD_sf"/>
</dbReference>
<keyword evidence="5" id="KW-0540">Nuclease</keyword>
<keyword evidence="3" id="KW-0238">DNA-binding</keyword>
<dbReference type="InterPro" id="IPR052021">
    <property type="entry name" value="Type-I_RS_S_subunit"/>
</dbReference>
<dbReference type="EMBL" id="WIJV01000026">
    <property type="protein sequence ID" value="MQP83080.1"/>
    <property type="molecule type" value="Genomic_DNA"/>
</dbReference>